<name>A0A2A9PH43_OPHUN</name>
<dbReference type="STRING" id="268505.A0A2A9PH43"/>
<evidence type="ECO:0000256" key="4">
    <source>
        <dbReference type="SAM" id="MobiDB-lite"/>
    </source>
</evidence>
<evidence type="ECO:0000313" key="6">
    <source>
        <dbReference type="EMBL" id="PFH60146.1"/>
    </source>
</evidence>
<dbReference type="PANTHER" id="PTHR22812">
    <property type="entry name" value="CHROMOBOX PROTEIN"/>
    <property type="match status" value="1"/>
</dbReference>
<dbReference type="EMBL" id="LAZP02000148">
    <property type="protein sequence ID" value="PFH60146.1"/>
    <property type="molecule type" value="Genomic_DNA"/>
</dbReference>
<evidence type="ECO:0000256" key="3">
    <source>
        <dbReference type="ARBA" id="ARBA00023242"/>
    </source>
</evidence>
<comment type="subunit">
    <text evidence="2">Component of the NuA4 histone acetyltransferase complex.</text>
</comment>
<reference evidence="6 7" key="1">
    <citation type="journal article" date="2015" name="BMC Genomics">
        <title>Gene expression during zombie ant biting behavior reflects the complexity underlying fungal parasitic behavioral manipulation.</title>
        <authorList>
            <person name="de Bekker C."/>
            <person name="Ohm R.A."/>
            <person name="Loreto R.G."/>
            <person name="Sebastian A."/>
            <person name="Albert I."/>
            <person name="Merrow M."/>
            <person name="Brachmann A."/>
            <person name="Hughes D.P."/>
        </authorList>
    </citation>
    <scope>NUCLEOTIDE SEQUENCE [LARGE SCALE GENOMIC DNA]</scope>
    <source>
        <strain evidence="6 7">SC16a</strain>
    </source>
</reference>
<feature type="compositionally biased region" description="Polar residues" evidence="4">
    <location>
        <begin position="221"/>
        <end position="247"/>
    </location>
</feature>
<proteinExistence type="predicted"/>
<evidence type="ECO:0000256" key="1">
    <source>
        <dbReference type="ARBA" id="ARBA00004123"/>
    </source>
</evidence>
<feature type="region of interest" description="Disordered" evidence="4">
    <location>
        <begin position="143"/>
        <end position="174"/>
    </location>
</feature>
<dbReference type="CDD" id="cd18966">
    <property type="entry name" value="chromodomain"/>
    <property type="match status" value="1"/>
</dbReference>
<keyword evidence="3" id="KW-0539">Nucleus</keyword>
<feature type="region of interest" description="Disordered" evidence="4">
    <location>
        <begin position="1183"/>
        <end position="1209"/>
    </location>
</feature>
<reference evidence="6 7" key="2">
    <citation type="journal article" date="2017" name="Sci. Rep.">
        <title>Ant-infecting Ophiocordyceps genomes reveal a high diversity of potential behavioral manipulation genes and a possible major role for enterotoxins.</title>
        <authorList>
            <person name="de Bekker C."/>
            <person name="Ohm R.A."/>
            <person name="Evans H.C."/>
            <person name="Brachmann A."/>
            <person name="Hughes D.P."/>
        </authorList>
    </citation>
    <scope>NUCLEOTIDE SEQUENCE [LARGE SCALE GENOMIC DNA]</scope>
    <source>
        <strain evidence="6 7">SC16a</strain>
    </source>
</reference>
<dbReference type="InterPro" id="IPR051219">
    <property type="entry name" value="Heterochromatin_chromo-domain"/>
</dbReference>
<evidence type="ECO:0000259" key="5">
    <source>
        <dbReference type="PROSITE" id="PS50013"/>
    </source>
</evidence>
<dbReference type="Proteomes" id="UP000037136">
    <property type="component" value="Unassembled WGS sequence"/>
</dbReference>
<protein>
    <recommendedName>
        <fullName evidence="5">Chromo domain-containing protein</fullName>
    </recommendedName>
</protein>
<feature type="compositionally biased region" description="Polar residues" evidence="4">
    <location>
        <begin position="149"/>
        <end position="166"/>
    </location>
</feature>
<keyword evidence="7" id="KW-1185">Reference proteome</keyword>
<dbReference type="GO" id="GO:0006338">
    <property type="term" value="P:chromatin remodeling"/>
    <property type="evidence" value="ECO:0007669"/>
    <property type="project" value="UniProtKB-ARBA"/>
</dbReference>
<dbReference type="InterPro" id="IPR023780">
    <property type="entry name" value="Chromo_domain"/>
</dbReference>
<dbReference type="GO" id="GO:0005634">
    <property type="term" value="C:nucleus"/>
    <property type="evidence" value="ECO:0007669"/>
    <property type="project" value="UniProtKB-SubCell"/>
</dbReference>
<dbReference type="OrthoDB" id="436852at2759"/>
<dbReference type="InterPro" id="IPR016197">
    <property type="entry name" value="Chromo-like_dom_sf"/>
</dbReference>
<dbReference type="Gene3D" id="2.40.50.40">
    <property type="match status" value="1"/>
</dbReference>
<dbReference type="Pfam" id="PF00385">
    <property type="entry name" value="Chromo"/>
    <property type="match status" value="1"/>
</dbReference>
<gene>
    <name evidence="6" type="ORF">XA68_11388</name>
</gene>
<accession>A0A2A9PH43</accession>
<feature type="compositionally biased region" description="Low complexity" evidence="4">
    <location>
        <begin position="1185"/>
        <end position="1197"/>
    </location>
</feature>
<feature type="compositionally biased region" description="Low complexity" evidence="4">
    <location>
        <begin position="248"/>
        <end position="262"/>
    </location>
</feature>
<feature type="region of interest" description="Disordered" evidence="4">
    <location>
        <begin position="187"/>
        <end position="262"/>
    </location>
</feature>
<evidence type="ECO:0000313" key="7">
    <source>
        <dbReference type="Proteomes" id="UP000037136"/>
    </source>
</evidence>
<feature type="domain" description="Chromo" evidence="5">
    <location>
        <begin position="24"/>
        <end position="84"/>
    </location>
</feature>
<sequence length="1319" mass="147087">MGGLDDDGTNTCSSEVSNESDNSFELVQILAERKIEGLPKFLVEWKDYKLAEATWEPIENLGKDTIAQWEKFKKRTGRRTRPGFRVGTWKQEIRDEDQEKQLHHERMNSRRLLAGKPPKLYRNVPAENLEIIEPYLEDFEDSDEESLFVASSNQTELEQSHEQNTPLIKEDDEMGEVTGEVTVADAMSLDSDLVPPRGGDSSGGHTERSLIDDGSRPKAGSNLTDMGTLSASEKTSPTTQGAPSNQLSASDPASNSAPSKSLSTLLTATASSSTALKRTSHDSSEVNAGSNVFVGGKQRKEKRTLLDAVSDPGKAPKLLRLRHQNIVQKNLRNREGVVAPGLPPSQLIPLGGGTQGFSVVPTNGFPVGTENSGTESVNYPDTAEASVGVEPPKLPLVVERDAKRKRKVHWNDNHRIHVVPRLSEEPSQTDQNVTDSDLVDQRGKASKLHTMEAREGAQLRNCPVDPESPSLTMLCQLGTGEGQSISMTFDGLPGDATTLWLKHLKSQNRIVFTHMCAAEDWSTQSRLVDKELCQGSASASVDAAGERSVADWLDVGCSCLMHYTPGYSILLFPSLVIPQSSDEGAPAAPRDQEPCKLKYSIVRPSVDFDPTMLAPLSMPTSPEGLKTSATSGLPVFDFVFGLRPDQLLPLESRESSRTCVFLAFPPSARQEACFVSQWFHHWQADCDVKSSLRPGNWLSFLKLDHGTVIIHEDAVWTVRLFPHLAQLLHRPNGDFNFYLFRKALPKMQPPLSPNFAHLGSDGDELCPVFPWGDAFLLTPSFFVSQPEQACSLMEWLWKRNKTQPSTSFQQKLVVCAKIDHWTHELALEKKKKFQNMTATDKMLIGLTEQAVESAYNTWILAKLFLGLTADSHCPVVLAPEAIAGDDEQSLVNWFGWWAIKNMHQVRKFHVVGSDRYHRPTRLSRLASAADYESTYSQNSDDKSQVQDQESRARQGAWKLVPNDDGITINTFLSGILDVMKREVFRPIALFKFPVSYWNPDMCFHFKDYWGAYSTYKQWFKFFSDTIRLRHKGMNTVCGFFYTIEGEWDPSRPLQDAKPRRRPWIAIFRPMNPHQKWKSTELFIWDVVAWSKYPGNAEIYANDLIFAQRELLQLAHAESWPCFGCPLEQVWLGGSIADHGGESFSQPLDISLNWLAKLPTNIKFLLPAPAGIVPQRGWRKVLAGGPSVSAPESPPVSAREGPPSTVSKGTAASLVDAKAEAAASSGKIFKVFHPPGTDGTHPMSRNRLYDWAEGERRRGARGKTEFVFEPTMKWYNDQVQRGQGLHHLDFSGWRSIFQGHDIPDPEAKSNHGAAAIHKRR</sequence>
<comment type="caution">
    <text evidence="6">The sequence shown here is derived from an EMBL/GenBank/DDBJ whole genome shotgun (WGS) entry which is preliminary data.</text>
</comment>
<dbReference type="InterPro" id="IPR000953">
    <property type="entry name" value="Chromo/chromo_shadow_dom"/>
</dbReference>
<organism evidence="6 7">
    <name type="scientific">Ophiocordyceps unilateralis</name>
    <name type="common">Zombie-ant fungus</name>
    <name type="synonym">Torrubia unilateralis</name>
    <dbReference type="NCBI Taxonomy" id="268505"/>
    <lineage>
        <taxon>Eukaryota</taxon>
        <taxon>Fungi</taxon>
        <taxon>Dikarya</taxon>
        <taxon>Ascomycota</taxon>
        <taxon>Pezizomycotina</taxon>
        <taxon>Sordariomycetes</taxon>
        <taxon>Hypocreomycetidae</taxon>
        <taxon>Hypocreales</taxon>
        <taxon>Ophiocordycipitaceae</taxon>
        <taxon>Ophiocordyceps</taxon>
    </lineage>
</organism>
<evidence type="ECO:0000256" key="2">
    <source>
        <dbReference type="ARBA" id="ARBA00011353"/>
    </source>
</evidence>
<dbReference type="SMART" id="SM00298">
    <property type="entry name" value="CHROMO"/>
    <property type="match status" value="1"/>
</dbReference>
<feature type="compositionally biased region" description="Polar residues" evidence="4">
    <location>
        <begin position="9"/>
        <end position="22"/>
    </location>
</feature>
<comment type="subcellular location">
    <subcellularLocation>
        <location evidence="1">Nucleus</location>
    </subcellularLocation>
</comment>
<dbReference type="SUPFAM" id="SSF54160">
    <property type="entry name" value="Chromo domain-like"/>
    <property type="match status" value="1"/>
</dbReference>
<dbReference type="PROSITE" id="PS50013">
    <property type="entry name" value="CHROMO_2"/>
    <property type="match status" value="1"/>
</dbReference>
<feature type="region of interest" description="Disordered" evidence="4">
    <location>
        <begin position="1"/>
        <end position="22"/>
    </location>
</feature>
<feature type="compositionally biased region" description="Basic and acidic residues" evidence="4">
    <location>
        <begin position="205"/>
        <end position="216"/>
    </location>
</feature>